<dbReference type="AlphaFoldDB" id="A0A1W0XE86"/>
<name>A0A1W0XE86_HYPEX</name>
<keyword evidence="3" id="KW-1185">Reference proteome</keyword>
<organism evidence="2 3">
    <name type="scientific">Hypsibius exemplaris</name>
    <name type="common">Freshwater tardigrade</name>
    <dbReference type="NCBI Taxonomy" id="2072580"/>
    <lineage>
        <taxon>Eukaryota</taxon>
        <taxon>Metazoa</taxon>
        <taxon>Ecdysozoa</taxon>
        <taxon>Tardigrada</taxon>
        <taxon>Eutardigrada</taxon>
        <taxon>Parachela</taxon>
        <taxon>Hypsibioidea</taxon>
        <taxon>Hypsibiidae</taxon>
        <taxon>Hypsibius</taxon>
    </lineage>
</organism>
<dbReference type="Proteomes" id="UP000192578">
    <property type="component" value="Unassembled WGS sequence"/>
</dbReference>
<reference evidence="3" key="1">
    <citation type="submission" date="2017-01" db="EMBL/GenBank/DDBJ databases">
        <title>Comparative genomics of anhydrobiosis in the tardigrade Hypsibius dujardini.</title>
        <authorList>
            <person name="Yoshida Y."/>
            <person name="Koutsovoulos G."/>
            <person name="Laetsch D."/>
            <person name="Stevens L."/>
            <person name="Kumar S."/>
            <person name="Horikawa D."/>
            <person name="Ishino K."/>
            <person name="Komine S."/>
            <person name="Tomita M."/>
            <person name="Blaxter M."/>
            <person name="Arakawa K."/>
        </authorList>
    </citation>
    <scope>NUCLEOTIDE SEQUENCE [LARGE SCALE GENOMIC DNA]</scope>
    <source>
        <strain evidence="3">Z151</strain>
    </source>
</reference>
<evidence type="ECO:0000313" key="3">
    <source>
        <dbReference type="Proteomes" id="UP000192578"/>
    </source>
</evidence>
<gene>
    <name evidence="2" type="ORF">BV898_00683</name>
</gene>
<dbReference type="EMBL" id="MTYJ01000002">
    <property type="protein sequence ID" value="OQV25755.1"/>
    <property type="molecule type" value="Genomic_DNA"/>
</dbReference>
<accession>A0A1W0XE86</accession>
<proteinExistence type="predicted"/>
<evidence type="ECO:0000259" key="1">
    <source>
        <dbReference type="Pfam" id="PF05347"/>
    </source>
</evidence>
<feature type="domain" description="Complex 1 LYR protein" evidence="1">
    <location>
        <begin position="7"/>
        <end position="61"/>
    </location>
</feature>
<dbReference type="InterPro" id="IPR008011">
    <property type="entry name" value="Complex1_LYR_dom"/>
</dbReference>
<protein>
    <recommendedName>
        <fullName evidence="1">Complex 1 LYR protein domain-containing protein</fullName>
    </recommendedName>
</protein>
<dbReference type="Pfam" id="PF05347">
    <property type="entry name" value="Complex1_LYR"/>
    <property type="match status" value="1"/>
</dbReference>
<dbReference type="OrthoDB" id="277888at2759"/>
<sequence>MSMRSPALALYKKLIRYSQNLQFTDKEYFVSRVRAEFEQNRENPLPENISRSIERGEALLKRGRVL</sequence>
<comment type="caution">
    <text evidence="2">The sequence shown here is derived from an EMBL/GenBank/DDBJ whole genome shotgun (WGS) entry which is preliminary data.</text>
</comment>
<evidence type="ECO:0000313" key="2">
    <source>
        <dbReference type="EMBL" id="OQV25755.1"/>
    </source>
</evidence>